<protein>
    <recommendedName>
        <fullName evidence="2">DUF6869 domain-containing protein</fullName>
    </recommendedName>
</protein>
<evidence type="ECO:0000313" key="3">
    <source>
        <dbReference type="EMBL" id="MDF3833993.1"/>
    </source>
</evidence>
<feature type="compositionally biased region" description="Polar residues" evidence="1">
    <location>
        <begin position="176"/>
        <end position="185"/>
    </location>
</feature>
<name>A0ABT6AN15_9BURK</name>
<accession>A0ABT6AN15</accession>
<organism evidence="3 4">
    <name type="scientific">Cupriavidus basilensis</name>
    <dbReference type="NCBI Taxonomy" id="68895"/>
    <lineage>
        <taxon>Bacteria</taxon>
        <taxon>Pseudomonadati</taxon>
        <taxon>Pseudomonadota</taxon>
        <taxon>Betaproteobacteria</taxon>
        <taxon>Burkholderiales</taxon>
        <taxon>Burkholderiaceae</taxon>
        <taxon>Cupriavidus</taxon>
    </lineage>
</organism>
<dbReference type="Proteomes" id="UP001216674">
    <property type="component" value="Unassembled WGS sequence"/>
</dbReference>
<gene>
    <name evidence="3" type="ORF">P3W85_13665</name>
</gene>
<comment type="caution">
    <text evidence="3">The sequence shown here is derived from an EMBL/GenBank/DDBJ whole genome shotgun (WGS) entry which is preliminary data.</text>
</comment>
<feature type="region of interest" description="Disordered" evidence="1">
    <location>
        <begin position="164"/>
        <end position="211"/>
    </location>
</feature>
<evidence type="ECO:0000256" key="1">
    <source>
        <dbReference type="SAM" id="MobiDB-lite"/>
    </source>
</evidence>
<evidence type="ECO:0000259" key="2">
    <source>
        <dbReference type="Pfam" id="PF21746"/>
    </source>
</evidence>
<dbReference type="InterPro" id="IPR049221">
    <property type="entry name" value="DUF6869"/>
</dbReference>
<sequence length="211" mass="23806">METHEQKRLVNAYIRRYSRYDPAIGRHEVRSFWVWQACDWLCVNDPEGLWQLVLEILERTDSPRVLAALAAGELEDLIEYHGPAFIERIEQQAGRDSRFRRLLCGVWRSSTPQVWARVLAASDSNFNEVPQRAMWICYSLPASEAAKGQLPAAGTGAALPEVAQKMPARIARPPFQASQAPQMPGSQPEAPPRRRGRGGPRRSPEPTRLDP</sequence>
<feature type="domain" description="DUF6869" evidence="2">
    <location>
        <begin position="30"/>
        <end position="123"/>
    </location>
</feature>
<proteinExistence type="predicted"/>
<dbReference type="Pfam" id="PF21746">
    <property type="entry name" value="DUF6869"/>
    <property type="match status" value="1"/>
</dbReference>
<evidence type="ECO:0000313" key="4">
    <source>
        <dbReference type="Proteomes" id="UP001216674"/>
    </source>
</evidence>
<feature type="compositionally biased region" description="Basic and acidic residues" evidence="1">
    <location>
        <begin position="202"/>
        <end position="211"/>
    </location>
</feature>
<dbReference type="RefSeq" id="WP_276265175.1">
    <property type="nucleotide sequence ID" value="NZ_JARJLM010000234.1"/>
</dbReference>
<reference evidence="3 4" key="1">
    <citation type="submission" date="2023-03" db="EMBL/GenBank/DDBJ databases">
        <title>Draft assemblies of triclosan tolerant bacteria isolated from returned activated sludge.</title>
        <authorList>
            <person name="Van Hamelsveld S."/>
        </authorList>
    </citation>
    <scope>NUCLEOTIDE SEQUENCE [LARGE SCALE GENOMIC DNA]</scope>
    <source>
        <strain evidence="3 4">GW210010_S58</strain>
    </source>
</reference>
<keyword evidence="4" id="KW-1185">Reference proteome</keyword>
<dbReference type="EMBL" id="JARJLM010000234">
    <property type="protein sequence ID" value="MDF3833993.1"/>
    <property type="molecule type" value="Genomic_DNA"/>
</dbReference>